<comment type="caution">
    <text evidence="2">The sequence shown here is derived from an EMBL/GenBank/DDBJ whole genome shotgun (WGS) entry which is preliminary data.</text>
</comment>
<dbReference type="STRING" id="63057.A0A2P5EH10"/>
<name>A0A2P5EH10_TREOI</name>
<dbReference type="Pfam" id="PF21144">
    <property type="entry name" value="Aquarius_N_3rd"/>
    <property type="match status" value="1"/>
</dbReference>
<dbReference type="Proteomes" id="UP000237000">
    <property type="component" value="Unassembled WGS sequence"/>
</dbReference>
<proteinExistence type="predicted"/>
<feature type="domain" description="RNA helicase aquarius insertion" evidence="1">
    <location>
        <begin position="27"/>
        <end position="69"/>
    </location>
</feature>
<evidence type="ECO:0000259" key="1">
    <source>
        <dbReference type="Pfam" id="PF21144"/>
    </source>
</evidence>
<gene>
    <name evidence="2" type="ORF">TorRG33x02_193640</name>
</gene>
<keyword evidence="3" id="KW-1185">Reference proteome</keyword>
<dbReference type="EMBL" id="JXTC01000156">
    <property type="protein sequence ID" value="PON84812.1"/>
    <property type="molecule type" value="Genomic_DNA"/>
</dbReference>
<dbReference type="OrthoDB" id="10510431at2759"/>
<accession>A0A2P5EH10</accession>
<organism evidence="2 3">
    <name type="scientific">Trema orientale</name>
    <name type="common">Charcoal tree</name>
    <name type="synonym">Celtis orientalis</name>
    <dbReference type="NCBI Taxonomy" id="63057"/>
    <lineage>
        <taxon>Eukaryota</taxon>
        <taxon>Viridiplantae</taxon>
        <taxon>Streptophyta</taxon>
        <taxon>Embryophyta</taxon>
        <taxon>Tracheophyta</taxon>
        <taxon>Spermatophyta</taxon>
        <taxon>Magnoliopsida</taxon>
        <taxon>eudicotyledons</taxon>
        <taxon>Gunneridae</taxon>
        <taxon>Pentapetalae</taxon>
        <taxon>rosids</taxon>
        <taxon>fabids</taxon>
        <taxon>Rosales</taxon>
        <taxon>Cannabaceae</taxon>
        <taxon>Trema</taxon>
    </lineage>
</organism>
<reference evidence="3" key="1">
    <citation type="submission" date="2016-06" db="EMBL/GenBank/DDBJ databases">
        <title>Parallel loss of symbiosis genes in relatives of nitrogen-fixing non-legume Parasponia.</title>
        <authorList>
            <person name="Van Velzen R."/>
            <person name="Holmer R."/>
            <person name="Bu F."/>
            <person name="Rutten L."/>
            <person name="Van Zeijl A."/>
            <person name="Liu W."/>
            <person name="Santuari L."/>
            <person name="Cao Q."/>
            <person name="Sharma T."/>
            <person name="Shen D."/>
            <person name="Roswanjaya Y."/>
            <person name="Wardhani T."/>
            <person name="Kalhor M.S."/>
            <person name="Jansen J."/>
            <person name="Van den Hoogen J."/>
            <person name="Gungor B."/>
            <person name="Hartog M."/>
            <person name="Hontelez J."/>
            <person name="Verver J."/>
            <person name="Yang W.-C."/>
            <person name="Schijlen E."/>
            <person name="Repin R."/>
            <person name="Schilthuizen M."/>
            <person name="Schranz E."/>
            <person name="Heidstra R."/>
            <person name="Miyata K."/>
            <person name="Fedorova E."/>
            <person name="Kohlen W."/>
            <person name="Bisseling T."/>
            <person name="Smit S."/>
            <person name="Geurts R."/>
        </authorList>
    </citation>
    <scope>NUCLEOTIDE SEQUENCE [LARGE SCALE GENOMIC DNA]</scope>
    <source>
        <strain evidence="3">cv. RG33-2</strain>
    </source>
</reference>
<dbReference type="InParanoid" id="A0A2P5EH10"/>
<dbReference type="InterPro" id="IPR048967">
    <property type="entry name" value="Aquarius_insert"/>
</dbReference>
<evidence type="ECO:0000313" key="2">
    <source>
        <dbReference type="EMBL" id="PON84812.1"/>
    </source>
</evidence>
<protein>
    <submittedName>
        <fullName evidence="2">Intron-binding protein aquarius, N-terminal</fullName>
    </submittedName>
</protein>
<sequence>MTAALGIAQYHMDVSNIAKKGEDWISKDTFLDAYHLKESFPDYQVCFTNSDGTENSDQRPPFRISLPKKLESGTLALLGNKQ</sequence>
<dbReference type="AlphaFoldDB" id="A0A2P5EH10"/>
<evidence type="ECO:0000313" key="3">
    <source>
        <dbReference type="Proteomes" id="UP000237000"/>
    </source>
</evidence>